<dbReference type="Gene3D" id="2.10.109.10">
    <property type="entry name" value="Umud Fragment, subunit A"/>
    <property type="match status" value="2"/>
</dbReference>
<feature type="active site" evidence="7">
    <location>
        <position position="117"/>
    </location>
</feature>
<keyword evidence="10" id="KW-1185">Reference proteome</keyword>
<evidence type="ECO:0000256" key="7">
    <source>
        <dbReference type="PIRSR" id="PIRSR600223-1"/>
    </source>
</evidence>
<accession>A0A5C5V213</accession>
<dbReference type="EC" id="3.4.21.89" evidence="3"/>
<comment type="similarity">
    <text evidence="2">Belongs to the peptidase S26 family.</text>
</comment>
<dbReference type="PANTHER" id="PTHR43390">
    <property type="entry name" value="SIGNAL PEPTIDASE I"/>
    <property type="match status" value="1"/>
</dbReference>
<sequence>MQRLLTLGGLLAIAALAGGYFLAARQATYRVSGPSMAPALLGPHYEVVCPECGHAFAIDATRGPLPTATCDYCGAIAAVKTGEVIAGDAIQPKSGEIERLDLVMFPDPDDPAQQVVKRIVGLPGETIAGRDGDLWINGRRYQKSWEEFRRVAIPVFETTGLIEQSPPHLIKSADGSIAYHHQVHSQGIQLSGESPPLDDYPYNQGLPGKLRPIRDLGLVCQLQGDEAPLALAIIHRDGEWRRKFAADSAEKSLDVGLALCDGRLISNRGAPVSIDETELATCELAATPLRLSTGGNGGLGRFLVLRDIHYADFPETKVPAHAYYVLGDNVLASRDSREFGPISAKNVRGMVPASKPD</sequence>
<dbReference type="SUPFAM" id="SSF51306">
    <property type="entry name" value="LexA/Signal peptidase"/>
    <property type="match status" value="2"/>
</dbReference>
<dbReference type="InterPro" id="IPR019533">
    <property type="entry name" value="Peptidase_S26"/>
</dbReference>
<proteinExistence type="inferred from homology"/>
<dbReference type="CDD" id="cd06530">
    <property type="entry name" value="S26_SPase_I"/>
    <property type="match status" value="2"/>
</dbReference>
<evidence type="ECO:0000256" key="4">
    <source>
        <dbReference type="ARBA" id="ARBA00019232"/>
    </source>
</evidence>
<evidence type="ECO:0000256" key="5">
    <source>
        <dbReference type="ARBA" id="ARBA00022801"/>
    </source>
</evidence>
<evidence type="ECO:0000259" key="8">
    <source>
        <dbReference type="Pfam" id="PF10502"/>
    </source>
</evidence>
<dbReference type="Proteomes" id="UP000318878">
    <property type="component" value="Unassembled WGS sequence"/>
</dbReference>
<feature type="domain" description="Peptidase S26" evidence="8">
    <location>
        <begin position="79"/>
        <end position="144"/>
    </location>
</feature>
<comment type="caution">
    <text evidence="9">The sequence shown here is derived from an EMBL/GenBank/DDBJ whole genome shotgun (WGS) entry which is preliminary data.</text>
</comment>
<evidence type="ECO:0000256" key="3">
    <source>
        <dbReference type="ARBA" id="ARBA00013208"/>
    </source>
</evidence>
<dbReference type="AlphaFoldDB" id="A0A5C5V213"/>
<dbReference type="InterPro" id="IPR019758">
    <property type="entry name" value="Pept_S26A_signal_pept_1_CS"/>
</dbReference>
<evidence type="ECO:0000256" key="1">
    <source>
        <dbReference type="ARBA" id="ARBA00000677"/>
    </source>
</evidence>
<dbReference type="PRINTS" id="PR00727">
    <property type="entry name" value="LEADERPTASE"/>
</dbReference>
<evidence type="ECO:0000256" key="6">
    <source>
        <dbReference type="ARBA" id="ARBA00029906"/>
    </source>
</evidence>
<dbReference type="InterPro" id="IPR000223">
    <property type="entry name" value="Pept_S26A_signal_pept_1"/>
</dbReference>
<organism evidence="9 10">
    <name type="scientific">Blastopirellula retiformator</name>
    <dbReference type="NCBI Taxonomy" id="2527970"/>
    <lineage>
        <taxon>Bacteria</taxon>
        <taxon>Pseudomonadati</taxon>
        <taxon>Planctomycetota</taxon>
        <taxon>Planctomycetia</taxon>
        <taxon>Pirellulales</taxon>
        <taxon>Pirellulaceae</taxon>
        <taxon>Blastopirellula</taxon>
    </lineage>
</organism>
<evidence type="ECO:0000313" key="9">
    <source>
        <dbReference type="EMBL" id="TWT32644.1"/>
    </source>
</evidence>
<dbReference type="PANTHER" id="PTHR43390:SF1">
    <property type="entry name" value="CHLOROPLAST PROCESSING PEPTIDASE"/>
    <property type="match status" value="1"/>
</dbReference>
<dbReference type="Pfam" id="PF10502">
    <property type="entry name" value="Peptidase_S26"/>
    <property type="match status" value="2"/>
</dbReference>
<reference evidence="9 10" key="1">
    <citation type="submission" date="2019-02" db="EMBL/GenBank/DDBJ databases">
        <title>Deep-cultivation of Planctomycetes and their phenomic and genomic characterization uncovers novel biology.</title>
        <authorList>
            <person name="Wiegand S."/>
            <person name="Jogler M."/>
            <person name="Boedeker C."/>
            <person name="Pinto D."/>
            <person name="Vollmers J."/>
            <person name="Rivas-Marin E."/>
            <person name="Kohn T."/>
            <person name="Peeters S.H."/>
            <person name="Heuer A."/>
            <person name="Rast P."/>
            <person name="Oberbeckmann S."/>
            <person name="Bunk B."/>
            <person name="Jeske O."/>
            <person name="Meyerdierks A."/>
            <person name="Storesund J.E."/>
            <person name="Kallscheuer N."/>
            <person name="Luecker S."/>
            <person name="Lage O.M."/>
            <person name="Pohl T."/>
            <person name="Merkel B.J."/>
            <person name="Hornburger P."/>
            <person name="Mueller R.-W."/>
            <person name="Bruemmer F."/>
            <person name="Labrenz M."/>
            <person name="Spormann A.M."/>
            <person name="Op Den Camp H."/>
            <person name="Overmann J."/>
            <person name="Amann R."/>
            <person name="Jetten M.S.M."/>
            <person name="Mascher T."/>
            <person name="Medema M.H."/>
            <person name="Devos D.P."/>
            <person name="Kaster A.-K."/>
            <person name="Ovreas L."/>
            <person name="Rohde M."/>
            <person name="Galperin M.Y."/>
            <person name="Jogler C."/>
        </authorList>
    </citation>
    <scope>NUCLEOTIDE SEQUENCE [LARGE SCALE GENOMIC DNA]</scope>
    <source>
        <strain evidence="9 10">Enr8</strain>
    </source>
</reference>
<evidence type="ECO:0000256" key="2">
    <source>
        <dbReference type="ARBA" id="ARBA00009370"/>
    </source>
</evidence>
<dbReference type="GO" id="GO:0016020">
    <property type="term" value="C:membrane"/>
    <property type="evidence" value="ECO:0007669"/>
    <property type="project" value="InterPro"/>
</dbReference>
<feature type="domain" description="Peptidase S26" evidence="8">
    <location>
        <begin position="314"/>
        <end position="351"/>
    </location>
</feature>
<feature type="active site" evidence="7">
    <location>
        <position position="35"/>
    </location>
</feature>
<dbReference type="GO" id="GO:0004252">
    <property type="term" value="F:serine-type endopeptidase activity"/>
    <property type="evidence" value="ECO:0007669"/>
    <property type="project" value="InterPro"/>
</dbReference>
<evidence type="ECO:0000313" key="10">
    <source>
        <dbReference type="Proteomes" id="UP000318878"/>
    </source>
</evidence>
<comment type="catalytic activity">
    <reaction evidence="1">
        <text>Cleavage of hydrophobic, N-terminal signal or leader sequences from secreted and periplasmic proteins.</text>
        <dbReference type="EC" id="3.4.21.89"/>
    </reaction>
</comment>
<dbReference type="RefSeq" id="WP_186767610.1">
    <property type="nucleotide sequence ID" value="NZ_SJPF01000003.1"/>
</dbReference>
<name>A0A5C5V213_9BACT</name>
<keyword evidence="5" id="KW-0378">Hydrolase</keyword>
<dbReference type="GO" id="GO:0009003">
    <property type="term" value="F:signal peptidase activity"/>
    <property type="evidence" value="ECO:0007669"/>
    <property type="project" value="UniProtKB-EC"/>
</dbReference>
<dbReference type="PROSITE" id="PS00761">
    <property type="entry name" value="SPASE_I_3"/>
    <property type="match status" value="1"/>
</dbReference>
<dbReference type="GO" id="GO:0006465">
    <property type="term" value="P:signal peptide processing"/>
    <property type="evidence" value="ECO:0007669"/>
    <property type="project" value="InterPro"/>
</dbReference>
<dbReference type="EMBL" id="SJPF01000003">
    <property type="protein sequence ID" value="TWT32644.1"/>
    <property type="molecule type" value="Genomic_DNA"/>
</dbReference>
<gene>
    <name evidence="9" type="ORF">Enr8_24490</name>
</gene>
<dbReference type="InterPro" id="IPR036286">
    <property type="entry name" value="LexA/Signal_pep-like_sf"/>
</dbReference>
<protein>
    <recommendedName>
        <fullName evidence="4">Signal peptidase I</fullName>
        <ecNumber evidence="3">3.4.21.89</ecNumber>
    </recommendedName>
    <alternativeName>
        <fullName evidence="6">Leader peptidase I</fullName>
    </alternativeName>
</protein>